<dbReference type="InterPro" id="IPR011324">
    <property type="entry name" value="Cytotoxic_necrot_fac-like_cat"/>
</dbReference>
<keyword evidence="1 3" id="KW-0145">Chemotaxis</keyword>
<keyword evidence="2 3" id="KW-0378">Hydrolase</keyword>
<proteinExistence type="inferred from homology"/>
<comment type="similarity">
    <text evidence="3">Belongs to the CheD family.</text>
</comment>
<dbReference type="GO" id="GO:0050568">
    <property type="term" value="F:protein-glutamine glutaminase activity"/>
    <property type="evidence" value="ECO:0007669"/>
    <property type="project" value="UniProtKB-UniRule"/>
</dbReference>
<keyword evidence="5" id="KW-1185">Reference proteome</keyword>
<name>A0A4R9H2W0_9LEPT</name>
<dbReference type="Pfam" id="PF03975">
    <property type="entry name" value="CheD"/>
    <property type="match status" value="1"/>
</dbReference>
<comment type="caution">
    <text evidence="4">The sequence shown here is derived from an EMBL/GenBank/DDBJ whole genome shotgun (WGS) entry which is preliminary data.</text>
</comment>
<dbReference type="EMBL" id="RQEY01000018">
    <property type="protein sequence ID" value="TGK39059.1"/>
    <property type="molecule type" value="Genomic_DNA"/>
</dbReference>
<reference evidence="4" key="1">
    <citation type="journal article" date="2019" name="PLoS Negl. Trop. Dis.">
        <title>Revisiting the worldwide diversity of Leptospira species in the environment.</title>
        <authorList>
            <person name="Vincent A.T."/>
            <person name="Schiettekatte O."/>
            <person name="Bourhy P."/>
            <person name="Veyrier F.J."/>
            <person name="Picardeau M."/>
        </authorList>
    </citation>
    <scope>NUCLEOTIDE SEQUENCE [LARGE SCALE GENOMIC DNA]</scope>
    <source>
        <strain evidence="4">201800301</strain>
    </source>
</reference>
<evidence type="ECO:0000256" key="1">
    <source>
        <dbReference type="ARBA" id="ARBA00022500"/>
    </source>
</evidence>
<gene>
    <name evidence="3" type="primary">cheD</name>
    <name evidence="4" type="ORF">EHO65_13565</name>
</gene>
<dbReference type="AlphaFoldDB" id="A0A4R9H2W0"/>
<comment type="catalytic activity">
    <reaction evidence="3">
        <text>L-glutaminyl-[protein] + H2O = L-glutamyl-[protein] + NH4(+)</text>
        <dbReference type="Rhea" id="RHEA:16441"/>
        <dbReference type="Rhea" id="RHEA-COMP:10207"/>
        <dbReference type="Rhea" id="RHEA-COMP:10208"/>
        <dbReference type="ChEBI" id="CHEBI:15377"/>
        <dbReference type="ChEBI" id="CHEBI:28938"/>
        <dbReference type="ChEBI" id="CHEBI:29973"/>
        <dbReference type="ChEBI" id="CHEBI:30011"/>
        <dbReference type="EC" id="3.5.1.44"/>
    </reaction>
</comment>
<protein>
    <recommendedName>
        <fullName evidence="3">Probable chemoreceptor glutamine deamidase CheD</fullName>
        <ecNumber evidence="3">3.5.1.44</ecNumber>
    </recommendedName>
</protein>
<sequence length="164" mass="18633">MEPDIVRDIFLQPGGFYWGENGTRIRTLLGSCVALCFWHPNSKVGGMAHIMLPKRPSNVQDPHPKYADDALESFLKQFQKLGERPGRFVCKIFGGASMFSPEEDKLEEVKKIIEIGEKNVESVLDLVRKANIDLTASNTGGKFHRKIYFSLWDGEVYMENPKNQ</sequence>
<evidence type="ECO:0000313" key="4">
    <source>
        <dbReference type="EMBL" id="TGK39059.1"/>
    </source>
</evidence>
<dbReference type="Gene3D" id="3.30.1330.200">
    <property type="match status" value="1"/>
</dbReference>
<dbReference type="PANTHER" id="PTHR35147">
    <property type="entry name" value="CHEMORECEPTOR GLUTAMINE DEAMIDASE CHED-RELATED"/>
    <property type="match status" value="1"/>
</dbReference>
<dbReference type="PANTHER" id="PTHR35147:SF3">
    <property type="entry name" value="CHEMORECEPTOR GLUTAMINE DEAMIDASE CHED 1-RELATED"/>
    <property type="match status" value="1"/>
</dbReference>
<dbReference type="CDD" id="cd16352">
    <property type="entry name" value="CheD"/>
    <property type="match status" value="1"/>
</dbReference>
<dbReference type="EC" id="3.5.1.44" evidence="3"/>
<dbReference type="InterPro" id="IPR038592">
    <property type="entry name" value="CheD-like_sf"/>
</dbReference>
<dbReference type="SUPFAM" id="SSF64438">
    <property type="entry name" value="CNF1/YfiH-like putative cysteine hydrolases"/>
    <property type="match status" value="1"/>
</dbReference>
<dbReference type="GO" id="GO:0006935">
    <property type="term" value="P:chemotaxis"/>
    <property type="evidence" value="ECO:0007669"/>
    <property type="project" value="UniProtKB-UniRule"/>
</dbReference>
<dbReference type="OrthoDB" id="9807202at2"/>
<comment type="function">
    <text evidence="3">Probably deamidates glutamine residues to glutamate on methyl-accepting chemotaxis receptors (MCPs), playing an important role in chemotaxis.</text>
</comment>
<organism evidence="4 5">
    <name type="scientific">Leptospira andrefontaineae</name>
    <dbReference type="NCBI Taxonomy" id="2484976"/>
    <lineage>
        <taxon>Bacteria</taxon>
        <taxon>Pseudomonadati</taxon>
        <taxon>Spirochaetota</taxon>
        <taxon>Spirochaetia</taxon>
        <taxon>Leptospirales</taxon>
        <taxon>Leptospiraceae</taxon>
        <taxon>Leptospira</taxon>
    </lineage>
</organism>
<dbReference type="HAMAP" id="MF_01440">
    <property type="entry name" value="CheD"/>
    <property type="match status" value="1"/>
</dbReference>
<evidence type="ECO:0000256" key="2">
    <source>
        <dbReference type="ARBA" id="ARBA00022801"/>
    </source>
</evidence>
<evidence type="ECO:0000313" key="5">
    <source>
        <dbReference type="Proteomes" id="UP000298097"/>
    </source>
</evidence>
<dbReference type="InterPro" id="IPR005659">
    <property type="entry name" value="Chemorcpt_Glu_NH3ase_CheD"/>
</dbReference>
<accession>A0A4R9H2W0</accession>
<evidence type="ECO:0000256" key="3">
    <source>
        <dbReference type="HAMAP-Rule" id="MF_01440"/>
    </source>
</evidence>
<dbReference type="Proteomes" id="UP000298097">
    <property type="component" value="Unassembled WGS sequence"/>
</dbReference>